<dbReference type="PROSITE" id="PS50983">
    <property type="entry name" value="FE_B12_PBP"/>
    <property type="match status" value="1"/>
</dbReference>
<dbReference type="Pfam" id="PF01497">
    <property type="entry name" value="Peripla_BP_2"/>
    <property type="match status" value="1"/>
</dbReference>
<dbReference type="Gene3D" id="3.40.50.1980">
    <property type="entry name" value="Nitrogenase molybdenum iron protein domain"/>
    <property type="match status" value="2"/>
</dbReference>
<proteinExistence type="predicted"/>
<evidence type="ECO:0000313" key="3">
    <source>
        <dbReference type="Proteomes" id="UP001595721"/>
    </source>
</evidence>
<keyword evidence="3" id="KW-1185">Reference proteome</keyword>
<organism evidence="2 3">
    <name type="scientific">Paracoccus mangrovi</name>
    <dbReference type="NCBI Taxonomy" id="1715645"/>
    <lineage>
        <taxon>Bacteria</taxon>
        <taxon>Pseudomonadati</taxon>
        <taxon>Pseudomonadota</taxon>
        <taxon>Alphaproteobacteria</taxon>
        <taxon>Rhodobacterales</taxon>
        <taxon>Paracoccaceae</taxon>
        <taxon>Paracoccus</taxon>
    </lineage>
</organism>
<accession>A0ABV7R5F0</accession>
<gene>
    <name evidence="2" type="ORF">ACFOMH_07290</name>
</gene>
<dbReference type="Proteomes" id="UP001595721">
    <property type="component" value="Unassembled WGS sequence"/>
</dbReference>
<feature type="domain" description="Fe/B12 periplasmic-binding" evidence="1">
    <location>
        <begin position="46"/>
        <end position="342"/>
    </location>
</feature>
<dbReference type="InterPro" id="IPR050902">
    <property type="entry name" value="ABC_Transporter_SBP"/>
</dbReference>
<dbReference type="PANTHER" id="PTHR30535">
    <property type="entry name" value="VITAMIN B12-BINDING PROTEIN"/>
    <property type="match status" value="1"/>
</dbReference>
<sequence length="370" mass="39400">MPIPLPRILQALLTALVLIAGLGAARADVTVTDILGREVTLPAPARHIVLGEARHLTVLGLIHDDPVALVSGWRQARALDAPTLAAYRRKFPAIDQIVPVGAGNRGISAEAIIALHPDLVVLTLIDQNDGATQIAARQIEAAGIPIAYVDFFSHPQENSIPSLRILGKLTGAETRAEEFAQFYETRLNRIRSRLADPGIARPRVFFHVHAAPTGCCATVGNGVFHDFITTAGGQNIGAETVGTMQGNVSLEYLIGADPDFYVATGGTHMAQRGGLVLGSGVDAETAQASFQTMIAAPGFSALRAVREGRAAGIWHMFNDSPAHIALIEYLAKSFHPDLFADVDPDATMAQINARFSPVTVPGIWWVTPAR</sequence>
<name>A0ABV7R5F0_9RHOB</name>
<evidence type="ECO:0000259" key="1">
    <source>
        <dbReference type="PROSITE" id="PS50983"/>
    </source>
</evidence>
<dbReference type="PANTHER" id="PTHR30535:SF34">
    <property type="entry name" value="MOLYBDATE-BINDING PROTEIN MOLA"/>
    <property type="match status" value="1"/>
</dbReference>
<dbReference type="EMBL" id="JBHRXJ010000004">
    <property type="protein sequence ID" value="MFC3527980.1"/>
    <property type="molecule type" value="Genomic_DNA"/>
</dbReference>
<evidence type="ECO:0000313" key="2">
    <source>
        <dbReference type="EMBL" id="MFC3527980.1"/>
    </source>
</evidence>
<dbReference type="RefSeq" id="WP_377743585.1">
    <property type="nucleotide sequence ID" value="NZ_JBHRXJ010000004.1"/>
</dbReference>
<comment type="caution">
    <text evidence="2">The sequence shown here is derived from an EMBL/GenBank/DDBJ whole genome shotgun (WGS) entry which is preliminary data.</text>
</comment>
<protein>
    <submittedName>
        <fullName evidence="2">ABC transporter substrate-binding protein</fullName>
    </submittedName>
</protein>
<reference evidence="3" key="1">
    <citation type="journal article" date="2019" name="Int. J. Syst. Evol. Microbiol.">
        <title>The Global Catalogue of Microorganisms (GCM) 10K type strain sequencing project: providing services to taxonomists for standard genome sequencing and annotation.</title>
        <authorList>
            <consortium name="The Broad Institute Genomics Platform"/>
            <consortium name="The Broad Institute Genome Sequencing Center for Infectious Disease"/>
            <person name="Wu L."/>
            <person name="Ma J."/>
        </authorList>
    </citation>
    <scope>NUCLEOTIDE SEQUENCE [LARGE SCALE GENOMIC DNA]</scope>
    <source>
        <strain evidence="3">KCTC 42899</strain>
    </source>
</reference>
<dbReference type="InterPro" id="IPR002491">
    <property type="entry name" value="ABC_transptr_periplasmic_BD"/>
</dbReference>
<dbReference type="SUPFAM" id="SSF53807">
    <property type="entry name" value="Helical backbone' metal receptor"/>
    <property type="match status" value="1"/>
</dbReference>